<accession>A0A4Y6V4I4</accession>
<protein>
    <submittedName>
        <fullName evidence="1">Uncharacterized protein</fullName>
    </submittedName>
</protein>
<name>A0A4Y6V4I4_9PROT</name>
<dbReference type="KEGG" id="ntn:D5366_06890"/>
<organism evidence="1 2">
    <name type="scientific">Neokomagataea tanensis</name>
    <dbReference type="NCBI Taxonomy" id="661191"/>
    <lineage>
        <taxon>Bacteria</taxon>
        <taxon>Pseudomonadati</taxon>
        <taxon>Pseudomonadota</taxon>
        <taxon>Alphaproteobacteria</taxon>
        <taxon>Acetobacterales</taxon>
        <taxon>Acetobacteraceae</taxon>
        <taxon>Neokomagataea</taxon>
    </lineage>
</organism>
<evidence type="ECO:0000313" key="1">
    <source>
        <dbReference type="EMBL" id="QDH24979.1"/>
    </source>
</evidence>
<reference evidence="1 2" key="1">
    <citation type="submission" date="2018-09" db="EMBL/GenBank/DDBJ databases">
        <title>The complete genome sequence of Neokomagataea tanensis NBRC 106556(T).</title>
        <authorList>
            <person name="Chua K.-O."/>
            <person name="See-Too W.-S."/>
            <person name="Hong K.-W."/>
            <person name="Yin W.-F."/>
            <person name="Chan K.-G."/>
        </authorList>
    </citation>
    <scope>NUCLEOTIDE SEQUENCE [LARGE SCALE GENOMIC DNA]</scope>
    <source>
        <strain evidence="2">AH13 \ NBRC 106556</strain>
    </source>
</reference>
<evidence type="ECO:0000313" key="2">
    <source>
        <dbReference type="Proteomes" id="UP000317214"/>
    </source>
</evidence>
<dbReference type="AlphaFoldDB" id="A0A4Y6V4I4"/>
<sequence length="97" mass="10712">MPTLHEDISLKRNVAKGLLQGVEIADNTKAFRPPRMSVRGGGGRLIAAKSGSKSAGRCLANPNKFPLTLIRFQFSPVFGWRLRHLFEGFFEGFSPLP</sequence>
<keyword evidence="2" id="KW-1185">Reference proteome</keyword>
<proteinExistence type="predicted"/>
<dbReference type="EMBL" id="CP032485">
    <property type="protein sequence ID" value="QDH24979.1"/>
    <property type="molecule type" value="Genomic_DNA"/>
</dbReference>
<gene>
    <name evidence="1" type="ORF">D5366_06890</name>
</gene>
<dbReference type="Proteomes" id="UP000317214">
    <property type="component" value="Chromosome"/>
</dbReference>